<proteinExistence type="predicted"/>
<evidence type="ECO:0000313" key="1">
    <source>
        <dbReference type="EMBL" id="GAJ21989.1"/>
    </source>
</evidence>
<dbReference type="AlphaFoldDB" id="X1UX15"/>
<reference evidence="1" key="1">
    <citation type="journal article" date="2014" name="Front. Microbiol.">
        <title>High frequency of phylogenetically diverse reductive dehalogenase-homologous genes in deep subseafloor sedimentary metagenomes.</title>
        <authorList>
            <person name="Kawai M."/>
            <person name="Futagami T."/>
            <person name="Toyoda A."/>
            <person name="Takaki Y."/>
            <person name="Nishi S."/>
            <person name="Hori S."/>
            <person name="Arai W."/>
            <person name="Tsubouchi T."/>
            <person name="Morono Y."/>
            <person name="Uchiyama I."/>
            <person name="Ito T."/>
            <person name="Fujiyama A."/>
            <person name="Inagaki F."/>
            <person name="Takami H."/>
        </authorList>
    </citation>
    <scope>NUCLEOTIDE SEQUENCE</scope>
    <source>
        <strain evidence="1">Expedition CK06-06</strain>
    </source>
</reference>
<dbReference type="EMBL" id="BARW01039675">
    <property type="protein sequence ID" value="GAJ21989.1"/>
    <property type="molecule type" value="Genomic_DNA"/>
</dbReference>
<gene>
    <name evidence="1" type="ORF">S12H4_60325</name>
</gene>
<organism evidence="1">
    <name type="scientific">marine sediment metagenome</name>
    <dbReference type="NCBI Taxonomy" id="412755"/>
    <lineage>
        <taxon>unclassified sequences</taxon>
        <taxon>metagenomes</taxon>
        <taxon>ecological metagenomes</taxon>
    </lineage>
</organism>
<protein>
    <submittedName>
        <fullName evidence="1">Uncharacterized protein</fullName>
    </submittedName>
</protein>
<comment type="caution">
    <text evidence="1">The sequence shown here is derived from an EMBL/GenBank/DDBJ whole genome shotgun (WGS) entry which is preliminary data.</text>
</comment>
<name>X1UX15_9ZZZZ</name>
<feature type="non-terminal residue" evidence="1">
    <location>
        <position position="1"/>
    </location>
</feature>
<accession>X1UX15</accession>
<sequence>EKGYAAIGLEQAGRYVLVSVFSLLPNHQGFLVAGGPVSNAPHLAP</sequence>